<keyword evidence="1" id="KW-0004">4Fe-4S</keyword>
<gene>
    <name evidence="8" type="ORF">HF577_02910</name>
</gene>
<dbReference type="InterPro" id="IPR006656">
    <property type="entry name" value="Mopterin_OxRdtase"/>
</dbReference>
<protein>
    <submittedName>
        <fullName evidence="8">Molybdopterin-dependent oxidoreductase</fullName>
    </submittedName>
</protein>
<dbReference type="Pfam" id="PF00384">
    <property type="entry name" value="Molybdopterin"/>
    <property type="match status" value="1"/>
</dbReference>
<dbReference type="SUPFAM" id="SSF50692">
    <property type="entry name" value="ADC-like"/>
    <property type="match status" value="1"/>
</dbReference>
<dbReference type="InterPro" id="IPR006655">
    <property type="entry name" value="Mopterin_OxRdtase_prok_CS"/>
</dbReference>
<dbReference type="SUPFAM" id="SSF53706">
    <property type="entry name" value="Formate dehydrogenase/DMSO reductase, domains 1-3"/>
    <property type="match status" value="1"/>
</dbReference>
<evidence type="ECO:0000313" key="8">
    <source>
        <dbReference type="EMBL" id="NMH76060.1"/>
    </source>
</evidence>
<keyword evidence="5" id="KW-0411">Iron-sulfur</keyword>
<evidence type="ECO:0000256" key="3">
    <source>
        <dbReference type="ARBA" id="ARBA00023002"/>
    </source>
</evidence>
<feature type="region of interest" description="Disordered" evidence="6">
    <location>
        <begin position="754"/>
        <end position="776"/>
    </location>
</feature>
<dbReference type="Pfam" id="PF04879">
    <property type="entry name" value="Molybdop_Fe4S4"/>
    <property type="match status" value="1"/>
</dbReference>
<evidence type="ECO:0000256" key="1">
    <source>
        <dbReference type="ARBA" id="ARBA00022485"/>
    </source>
</evidence>
<accession>A0ABX1R9D7</accession>
<keyword evidence="4" id="KW-0408">Iron</keyword>
<dbReference type="RefSeq" id="WP_169394128.1">
    <property type="nucleotide sequence ID" value="NZ_BAAAJH010000015.1"/>
</dbReference>
<dbReference type="InterPro" id="IPR006657">
    <property type="entry name" value="MoPterin_dinucl-bd_dom"/>
</dbReference>
<feature type="compositionally biased region" description="Basic and acidic residues" evidence="6">
    <location>
        <begin position="759"/>
        <end position="769"/>
    </location>
</feature>
<evidence type="ECO:0000256" key="6">
    <source>
        <dbReference type="SAM" id="MobiDB-lite"/>
    </source>
</evidence>
<dbReference type="PROSITE" id="PS51669">
    <property type="entry name" value="4FE4S_MOW_BIS_MGD"/>
    <property type="match status" value="1"/>
</dbReference>
<dbReference type="PANTHER" id="PTHR43105">
    <property type="entry name" value="RESPIRATORY NITRATE REDUCTASE"/>
    <property type="match status" value="1"/>
</dbReference>
<dbReference type="SMART" id="SM00926">
    <property type="entry name" value="Molybdop_Fe4S4"/>
    <property type="match status" value="1"/>
</dbReference>
<dbReference type="EMBL" id="JAAXKY010000004">
    <property type="protein sequence ID" value="NMH76060.1"/>
    <property type="molecule type" value="Genomic_DNA"/>
</dbReference>
<dbReference type="InterPro" id="IPR006963">
    <property type="entry name" value="Mopterin_OxRdtase_4Fe-4S_dom"/>
</dbReference>
<keyword evidence="3" id="KW-0560">Oxidoreductase</keyword>
<keyword evidence="9" id="KW-1185">Reference proteome</keyword>
<sequence>MAAEWHKTACSLCYVNCGLEVQIEGRSITRVRGDKANPRSEGYLCQKAQRLTFLGNHNDRLTTPLRRRPDGTHEPIDWDTALREIAERLTAVRDADRAAGRPGSFAYIGGGGQGNHSGGGYGKSLLSWMGGTRYFNALSQEKTGDFWVNGRMFGDQTCHTAEGVEECDLLLVIGCNPWLAHGFTNARSTINTIKNDPDRKMIVIDPRRTETAEAAELHLAVRPGTDAYLLSAILAMIIERGGQDAEFLATRTEGFPDVAAVLGRVPVDEWIAHAEVERADVERAVDMILAARAMTVRVELGIQQGRHSTLNSYLEKLLYLVTGNFGREGTNNLHTWLLPLWGNSPGQYSEITGFEYIGGLLPTNSMAEEVLTDHPNRVRALWVESSNPANTYADTRLVEEAVEACELSVVVDVAYTETAALADYVLPAAAQHEKWEFTLFDFEWPTNYFQIRRPLFEPLPGTLVEAEMYARLFDELGVLPDAATLAELVETARSDRAKLLRRAGEVMATHPGLAEIAPVLLYRTLGETLPDGAAALAPLWAGCHRTAKLLTTAVQRALGSDSTAPELGEQLFDRILSSPSGTPFSTHEYDEVWELVRNDRVQLAVPEMLEWLDRLDPATERPDPQYPFSLISGQRRSHNANQILRPPAWRKTDMDGALRARSADLASIGADAGDWVAVVTRTGRIVVRAEVDESMRPMQVALPHGFGMSVPDTHGGRVVNGPRINLITDATDRDPIAGTPHHKDVPVRLEPATAAESEAAERDSERVREVVAAARA</sequence>
<dbReference type="Gene3D" id="3.40.228.10">
    <property type="entry name" value="Dimethylsulfoxide Reductase, domain 2"/>
    <property type="match status" value="1"/>
</dbReference>
<dbReference type="Gene3D" id="2.40.40.20">
    <property type="match status" value="1"/>
</dbReference>
<dbReference type="Proteomes" id="UP001296706">
    <property type="component" value="Unassembled WGS sequence"/>
</dbReference>
<evidence type="ECO:0000256" key="4">
    <source>
        <dbReference type="ARBA" id="ARBA00023004"/>
    </source>
</evidence>
<name>A0ABX1R9D7_9PSEU</name>
<dbReference type="Gene3D" id="3.30.200.210">
    <property type="match status" value="1"/>
</dbReference>
<evidence type="ECO:0000313" key="9">
    <source>
        <dbReference type="Proteomes" id="UP001296706"/>
    </source>
</evidence>
<dbReference type="Gene3D" id="3.40.50.740">
    <property type="match status" value="1"/>
</dbReference>
<dbReference type="InterPro" id="IPR050123">
    <property type="entry name" value="Prok_molybdopt-oxidoreductase"/>
</dbReference>
<organism evidence="8 9">
    <name type="scientific">Pseudonocardia xinjiangensis</name>
    <dbReference type="NCBI Taxonomy" id="75289"/>
    <lineage>
        <taxon>Bacteria</taxon>
        <taxon>Bacillati</taxon>
        <taxon>Actinomycetota</taxon>
        <taxon>Actinomycetes</taxon>
        <taxon>Pseudonocardiales</taxon>
        <taxon>Pseudonocardiaceae</taxon>
        <taxon>Pseudonocardia</taxon>
    </lineage>
</organism>
<evidence type="ECO:0000256" key="2">
    <source>
        <dbReference type="ARBA" id="ARBA00022723"/>
    </source>
</evidence>
<comment type="caution">
    <text evidence="8">The sequence shown here is derived from an EMBL/GenBank/DDBJ whole genome shotgun (WGS) entry which is preliminary data.</text>
</comment>
<evidence type="ECO:0000256" key="5">
    <source>
        <dbReference type="ARBA" id="ARBA00023014"/>
    </source>
</evidence>
<evidence type="ECO:0000259" key="7">
    <source>
        <dbReference type="PROSITE" id="PS51669"/>
    </source>
</evidence>
<reference evidence="8 9" key="1">
    <citation type="submission" date="2020-04" db="EMBL/GenBank/DDBJ databases">
        <authorList>
            <person name="Klaysubun C."/>
            <person name="Duangmal K."/>
            <person name="Lipun K."/>
        </authorList>
    </citation>
    <scope>NUCLEOTIDE SEQUENCE [LARGE SCALE GENOMIC DNA]</scope>
    <source>
        <strain evidence="8 9">JCM 11839</strain>
    </source>
</reference>
<dbReference type="PANTHER" id="PTHR43105:SF9">
    <property type="entry name" value="NADPH-FE(3+) OXIDOREDUCTASE SUBUNIT ALPHA"/>
    <property type="match status" value="1"/>
</dbReference>
<dbReference type="PROSITE" id="PS00490">
    <property type="entry name" value="MOLYBDOPTERIN_PROK_2"/>
    <property type="match status" value="1"/>
</dbReference>
<dbReference type="Pfam" id="PF01568">
    <property type="entry name" value="Molydop_binding"/>
    <property type="match status" value="1"/>
</dbReference>
<proteinExistence type="predicted"/>
<feature type="domain" description="4Fe-4S Mo/W bis-MGD-type" evidence="7">
    <location>
        <begin position="3"/>
        <end position="59"/>
    </location>
</feature>
<keyword evidence="2" id="KW-0479">Metal-binding</keyword>
<dbReference type="InterPro" id="IPR009010">
    <property type="entry name" value="Asp_de-COase-like_dom_sf"/>
</dbReference>